<comment type="caution">
    <text evidence="2">The sequence shown here is derived from an EMBL/GenBank/DDBJ whole genome shotgun (WGS) entry which is preliminary data.</text>
</comment>
<evidence type="ECO:0000256" key="1">
    <source>
        <dbReference type="SAM" id="MobiDB-lite"/>
    </source>
</evidence>
<protein>
    <submittedName>
        <fullName evidence="2">Uncharacterized protein</fullName>
    </submittedName>
</protein>
<name>A0A0F9QHN3_9ZZZZ</name>
<feature type="region of interest" description="Disordered" evidence="1">
    <location>
        <begin position="1"/>
        <end position="28"/>
    </location>
</feature>
<accession>A0A0F9QHN3</accession>
<dbReference type="EMBL" id="LAZR01001959">
    <property type="protein sequence ID" value="KKN36532.1"/>
    <property type="molecule type" value="Genomic_DNA"/>
</dbReference>
<proteinExistence type="predicted"/>
<organism evidence="2">
    <name type="scientific">marine sediment metagenome</name>
    <dbReference type="NCBI Taxonomy" id="412755"/>
    <lineage>
        <taxon>unclassified sequences</taxon>
        <taxon>metagenomes</taxon>
        <taxon>ecological metagenomes</taxon>
    </lineage>
</organism>
<reference evidence="2" key="1">
    <citation type="journal article" date="2015" name="Nature">
        <title>Complex archaea that bridge the gap between prokaryotes and eukaryotes.</title>
        <authorList>
            <person name="Spang A."/>
            <person name="Saw J.H."/>
            <person name="Jorgensen S.L."/>
            <person name="Zaremba-Niedzwiedzka K."/>
            <person name="Martijn J."/>
            <person name="Lind A.E."/>
            <person name="van Eijk R."/>
            <person name="Schleper C."/>
            <person name="Guy L."/>
            <person name="Ettema T.J."/>
        </authorList>
    </citation>
    <scope>NUCLEOTIDE SEQUENCE</scope>
</reference>
<dbReference type="AlphaFoldDB" id="A0A0F9QHN3"/>
<sequence length="129" mass="14342">MSPTPPKIHRVQRTNNPNPVQPSPLKTPKGICIEDGGLPTAIAKIYRHIFADGTIDQFRKDDIVILILNPAIKSGTVKRKSAGTLYDRTIVYMDTRTGKIEFKTPGSWGNISLSELKDALDESEKNRLI</sequence>
<gene>
    <name evidence="2" type="ORF">LCGC14_0772680</name>
</gene>
<evidence type="ECO:0000313" key="2">
    <source>
        <dbReference type="EMBL" id="KKN36532.1"/>
    </source>
</evidence>